<evidence type="ECO:0000313" key="3">
    <source>
        <dbReference type="Proteomes" id="UP000229681"/>
    </source>
</evidence>
<dbReference type="GO" id="GO:0000166">
    <property type="term" value="F:nucleotide binding"/>
    <property type="evidence" value="ECO:0007669"/>
    <property type="project" value="InterPro"/>
</dbReference>
<evidence type="ECO:0000313" key="2">
    <source>
        <dbReference type="EMBL" id="PJF34398.1"/>
    </source>
</evidence>
<dbReference type="Pfam" id="PF00570">
    <property type="entry name" value="HRDC"/>
    <property type="match status" value="2"/>
</dbReference>
<dbReference type="InterPro" id="IPR051086">
    <property type="entry name" value="RNase_D-like"/>
</dbReference>
<feature type="domain" description="HRDC" evidence="1">
    <location>
        <begin position="30"/>
        <end position="110"/>
    </location>
</feature>
<dbReference type="PANTHER" id="PTHR47649">
    <property type="entry name" value="RIBONUCLEASE D"/>
    <property type="match status" value="1"/>
</dbReference>
<organism evidence="2 3">
    <name type="scientific">Candidatus Thermofonsia Clade 1 bacterium</name>
    <dbReference type="NCBI Taxonomy" id="2364210"/>
    <lineage>
        <taxon>Bacteria</taxon>
        <taxon>Bacillati</taxon>
        <taxon>Chloroflexota</taxon>
        <taxon>Candidatus Thermofontia</taxon>
        <taxon>Candidatus Thermofonsia Clade 1</taxon>
    </lineage>
</organism>
<dbReference type="AlphaFoldDB" id="A0A2M8PA17"/>
<dbReference type="InterPro" id="IPR010997">
    <property type="entry name" value="HRDC-like_sf"/>
</dbReference>
<dbReference type="PANTHER" id="PTHR47649:SF1">
    <property type="entry name" value="RIBONUCLEASE D"/>
    <property type="match status" value="1"/>
</dbReference>
<feature type="non-terminal residue" evidence="2">
    <location>
        <position position="1"/>
    </location>
</feature>
<dbReference type="Gene3D" id="1.10.150.80">
    <property type="entry name" value="HRDC domain"/>
    <property type="match status" value="2"/>
</dbReference>
<protein>
    <recommendedName>
        <fullName evidence="1">HRDC domain-containing protein</fullName>
    </recommendedName>
</protein>
<dbReference type="GO" id="GO:0003676">
    <property type="term" value="F:nucleic acid binding"/>
    <property type="evidence" value="ECO:0007669"/>
    <property type="project" value="InterPro"/>
</dbReference>
<dbReference type="EMBL" id="PGTM01000415">
    <property type="protein sequence ID" value="PJF34398.1"/>
    <property type="molecule type" value="Genomic_DNA"/>
</dbReference>
<name>A0A2M8PA17_9CHLR</name>
<dbReference type="SUPFAM" id="SSF47819">
    <property type="entry name" value="HRDC-like"/>
    <property type="match status" value="2"/>
</dbReference>
<dbReference type="InterPro" id="IPR002121">
    <property type="entry name" value="HRDC_dom"/>
</dbReference>
<gene>
    <name evidence="2" type="ORF">CUN49_15865</name>
</gene>
<dbReference type="InterPro" id="IPR044876">
    <property type="entry name" value="HRDC_dom_sf"/>
</dbReference>
<feature type="domain" description="HRDC" evidence="1">
    <location>
        <begin position="118"/>
        <end position="198"/>
    </location>
</feature>
<proteinExistence type="predicted"/>
<dbReference type="SMART" id="SM00341">
    <property type="entry name" value="HRDC"/>
    <property type="match status" value="2"/>
</dbReference>
<sequence>IFEQLTNVQQSQAQFDPNGFWSIGYARDLTPRQMAILRELYLLRDQLAQAYDLPPFKVLSNETLVQLAQKAPNRPSQLSAVSGLSDWLIAENGKAILEAIAAGQRADLPQRPEQAPQDMNVLARYNALREWRKKRAMTRGVESDVIVPREALRAMAENPPRSFEELANVPGLGAWRRAQYGAEILEVLASVPPQEDRSA</sequence>
<reference evidence="2 3" key="1">
    <citation type="submission" date="2017-11" db="EMBL/GenBank/DDBJ databases">
        <title>Evolution of Phototrophy in the Chloroflexi Phylum Driven by Horizontal Gene Transfer.</title>
        <authorList>
            <person name="Ward L.M."/>
            <person name="Hemp J."/>
            <person name="Shih P.M."/>
            <person name="Mcglynn S.E."/>
            <person name="Fischer W."/>
        </authorList>
    </citation>
    <scope>NUCLEOTIDE SEQUENCE [LARGE SCALE GENOMIC DNA]</scope>
    <source>
        <strain evidence="2">JP3_13</strain>
    </source>
</reference>
<evidence type="ECO:0000259" key="1">
    <source>
        <dbReference type="PROSITE" id="PS50967"/>
    </source>
</evidence>
<accession>A0A2M8PA17</accession>
<dbReference type="Proteomes" id="UP000229681">
    <property type="component" value="Unassembled WGS sequence"/>
</dbReference>
<comment type="caution">
    <text evidence="2">The sequence shown here is derived from an EMBL/GenBank/DDBJ whole genome shotgun (WGS) entry which is preliminary data.</text>
</comment>
<dbReference type="PROSITE" id="PS50967">
    <property type="entry name" value="HRDC"/>
    <property type="match status" value="2"/>
</dbReference>